<sequence>MNTEQYRKKIEKEILKIMEQRLIAGELDAQRAREIAKFILESLHPYMTIDEIYKAVQSFDDHFQELVAVVLPVANEHEDKIRQIVTSHVNKLIKDKKVNEANVLLKKAIDLKRT</sequence>
<protein>
    <submittedName>
        <fullName evidence="1">Uncharacterized protein</fullName>
    </submittedName>
</protein>
<dbReference type="Proteomes" id="UP000177124">
    <property type="component" value="Unassembled WGS sequence"/>
</dbReference>
<gene>
    <name evidence="1" type="ORF">A3D07_02410</name>
</gene>
<name>A0A1F5GFX3_9BACT</name>
<reference evidence="1 2" key="1">
    <citation type="journal article" date="2016" name="Nat. Commun.">
        <title>Thousands of microbial genomes shed light on interconnected biogeochemical processes in an aquifer system.</title>
        <authorList>
            <person name="Anantharaman K."/>
            <person name="Brown C.T."/>
            <person name="Hug L.A."/>
            <person name="Sharon I."/>
            <person name="Castelle C.J."/>
            <person name="Probst A.J."/>
            <person name="Thomas B.C."/>
            <person name="Singh A."/>
            <person name="Wilkins M.J."/>
            <person name="Karaoz U."/>
            <person name="Brodie E.L."/>
            <person name="Williams K.H."/>
            <person name="Hubbard S.S."/>
            <person name="Banfield J.F."/>
        </authorList>
    </citation>
    <scope>NUCLEOTIDE SEQUENCE [LARGE SCALE GENOMIC DNA]</scope>
</reference>
<evidence type="ECO:0000313" key="2">
    <source>
        <dbReference type="Proteomes" id="UP000177124"/>
    </source>
</evidence>
<comment type="caution">
    <text evidence="1">The sequence shown here is derived from an EMBL/GenBank/DDBJ whole genome shotgun (WGS) entry which is preliminary data.</text>
</comment>
<organism evidence="1 2">
    <name type="scientific">Candidatus Curtissbacteria bacterium RIFCSPHIGHO2_02_FULL_42_15</name>
    <dbReference type="NCBI Taxonomy" id="1797716"/>
    <lineage>
        <taxon>Bacteria</taxon>
        <taxon>Candidatus Curtissiibacteriota</taxon>
    </lineage>
</organism>
<dbReference type="EMBL" id="MFBF01000034">
    <property type="protein sequence ID" value="OGD90755.1"/>
    <property type="molecule type" value="Genomic_DNA"/>
</dbReference>
<dbReference type="AlphaFoldDB" id="A0A1F5GFX3"/>
<proteinExistence type="predicted"/>
<evidence type="ECO:0000313" key="1">
    <source>
        <dbReference type="EMBL" id="OGD90755.1"/>
    </source>
</evidence>
<accession>A0A1F5GFX3</accession>
<dbReference type="STRING" id="1797716.A3D07_02410"/>